<evidence type="ECO:0000256" key="1">
    <source>
        <dbReference type="ARBA" id="ARBA00004418"/>
    </source>
</evidence>
<dbReference type="RefSeq" id="WP_042474702.1">
    <property type="nucleotide sequence ID" value="NZ_BAYX01000012.1"/>
</dbReference>
<sequence>MNAIRHRFAVLAASVFVLSGAVASANAADVVIVGSGGVVQDAFKKALWEPAGKKLGLTVADDTSQSWTDAKAQVDSGSVSWDIININIGECQLAADAGILVKLPADIVDRSKFSPGSVNDYCVGNTVFSQIMGVSTKKWGGDYPKNMVDFFDAKKFPGKRGLTRGPRGNIEAAAMALGKSHDEVYPFLSTEAGLNAAFAKLEELIKTSDVVWWDSGAQLTQLIVDGQVDLSYGWDGRIITAMDAGAPVKPVYQDGIIQSDGWAVVKGGPHTDNAIKFVKEISKAEYVKDLPKYVAYGGANLLAYDGYEEKTLSRLTSSPKNVEGQLPLGVDFWNKNGAELSERFDAMLLSIKK</sequence>
<evidence type="ECO:0000313" key="8">
    <source>
        <dbReference type="Proteomes" id="UP000026941"/>
    </source>
</evidence>
<keyword evidence="3" id="KW-0813">Transport</keyword>
<comment type="subcellular location">
    <subcellularLocation>
        <location evidence="1">Periplasm</location>
    </subcellularLocation>
</comment>
<evidence type="ECO:0000256" key="3">
    <source>
        <dbReference type="ARBA" id="ARBA00022448"/>
    </source>
</evidence>
<dbReference type="Gene3D" id="3.40.190.10">
    <property type="entry name" value="Periplasmic binding protein-like II"/>
    <property type="match status" value="2"/>
</dbReference>
<comment type="caution">
    <text evidence="7">The sequence shown here is derived from an EMBL/GenBank/DDBJ whole genome shotgun (WGS) entry which is preliminary data.</text>
</comment>
<dbReference type="SUPFAM" id="SSF53850">
    <property type="entry name" value="Periplasmic binding protein-like II"/>
    <property type="match status" value="1"/>
</dbReference>
<evidence type="ECO:0000313" key="7">
    <source>
        <dbReference type="EMBL" id="GAJ95502.1"/>
    </source>
</evidence>
<dbReference type="Pfam" id="PF13416">
    <property type="entry name" value="SBP_bac_8"/>
    <property type="match status" value="1"/>
</dbReference>
<dbReference type="PANTHER" id="PTHR30006">
    <property type="entry name" value="THIAMINE-BINDING PERIPLASMIC PROTEIN-RELATED"/>
    <property type="match status" value="1"/>
</dbReference>
<evidence type="ECO:0000256" key="6">
    <source>
        <dbReference type="SAM" id="SignalP"/>
    </source>
</evidence>
<organism evidence="7 8">
    <name type="scientific">Rhizobium rhizogenes NBRC 13257</name>
    <dbReference type="NCBI Taxonomy" id="1220581"/>
    <lineage>
        <taxon>Bacteria</taxon>
        <taxon>Pseudomonadati</taxon>
        <taxon>Pseudomonadota</taxon>
        <taxon>Alphaproteobacteria</taxon>
        <taxon>Hyphomicrobiales</taxon>
        <taxon>Rhizobiaceae</taxon>
        <taxon>Rhizobium/Agrobacterium group</taxon>
        <taxon>Rhizobium</taxon>
    </lineage>
</organism>
<evidence type="ECO:0000256" key="4">
    <source>
        <dbReference type="ARBA" id="ARBA00022729"/>
    </source>
</evidence>
<gene>
    <name evidence="7" type="ORF">RRH01S_12_00590</name>
</gene>
<dbReference type="PANTHER" id="PTHR30006:SF3">
    <property type="entry name" value="THIAMINE-BINDING PERIPLASMIC PROTEIN"/>
    <property type="match status" value="1"/>
</dbReference>
<dbReference type="Proteomes" id="UP000026941">
    <property type="component" value="Unassembled WGS sequence"/>
</dbReference>
<reference evidence="7 8" key="1">
    <citation type="submission" date="2014-05" db="EMBL/GenBank/DDBJ databases">
        <title>Whole genome shotgun sequence of Rhizobium rhizogenes NBRC 13257.</title>
        <authorList>
            <person name="Katano-Makiyama Y."/>
            <person name="Hosoyama A."/>
            <person name="Hashimoto M."/>
            <person name="Hosoyama Y."/>
            <person name="Noguchi M."/>
            <person name="Tsuchikane K."/>
            <person name="Kimura A."/>
            <person name="Ohji S."/>
            <person name="Ichikawa N."/>
            <person name="Yamazoe A."/>
            <person name="Fujita N."/>
        </authorList>
    </citation>
    <scope>NUCLEOTIDE SEQUENCE [LARGE SCALE GENOMIC DNA]</scope>
    <source>
        <strain evidence="7 8">NBRC 13257</strain>
    </source>
</reference>
<dbReference type="GO" id="GO:0015888">
    <property type="term" value="P:thiamine transport"/>
    <property type="evidence" value="ECO:0007669"/>
    <property type="project" value="TreeGrafter"/>
</dbReference>
<dbReference type="GO" id="GO:0030975">
    <property type="term" value="F:thiamine binding"/>
    <property type="evidence" value="ECO:0007669"/>
    <property type="project" value="TreeGrafter"/>
</dbReference>
<dbReference type="GO" id="GO:0030976">
    <property type="term" value="F:thiamine pyrophosphate binding"/>
    <property type="evidence" value="ECO:0007669"/>
    <property type="project" value="TreeGrafter"/>
</dbReference>
<comment type="similarity">
    <text evidence="2">Belongs to the bacterial solute-binding protein 1 family.</text>
</comment>
<keyword evidence="4 6" id="KW-0732">Signal</keyword>
<dbReference type="AlphaFoldDB" id="A0AA87U6C6"/>
<protein>
    <submittedName>
        <fullName evidence="7">Polyamine ABC transporter substrate-binding protein</fullName>
    </submittedName>
</protein>
<keyword evidence="5" id="KW-0574">Periplasm</keyword>
<proteinExistence type="inferred from homology"/>
<dbReference type="GO" id="GO:0030288">
    <property type="term" value="C:outer membrane-bounded periplasmic space"/>
    <property type="evidence" value="ECO:0007669"/>
    <property type="project" value="TreeGrafter"/>
</dbReference>
<dbReference type="InterPro" id="IPR006059">
    <property type="entry name" value="SBP"/>
</dbReference>
<accession>A0AA87U6C6</accession>
<evidence type="ECO:0000256" key="5">
    <source>
        <dbReference type="ARBA" id="ARBA00022764"/>
    </source>
</evidence>
<name>A0AA87U6C6_RHIRH</name>
<feature type="signal peptide" evidence="6">
    <location>
        <begin position="1"/>
        <end position="27"/>
    </location>
</feature>
<evidence type="ECO:0000256" key="2">
    <source>
        <dbReference type="ARBA" id="ARBA00008520"/>
    </source>
</evidence>
<feature type="chain" id="PRO_5041669141" evidence="6">
    <location>
        <begin position="28"/>
        <end position="353"/>
    </location>
</feature>
<dbReference type="EMBL" id="BAYX01000012">
    <property type="protein sequence ID" value="GAJ95502.1"/>
    <property type="molecule type" value="Genomic_DNA"/>
</dbReference>